<dbReference type="OrthoDB" id="318346at2157"/>
<dbReference type="AlphaFoldDB" id="A0A1G7RG85"/>
<dbReference type="STRING" id="660518.SAMN05216218_11516"/>
<protein>
    <recommendedName>
        <fullName evidence="4">SWIM-type domain-containing protein</fullName>
    </recommendedName>
</protein>
<dbReference type="EMBL" id="FNBK01000015">
    <property type="protein sequence ID" value="SDG09654.1"/>
    <property type="molecule type" value="Genomic_DNA"/>
</dbReference>
<evidence type="ECO:0000256" key="1">
    <source>
        <dbReference type="SAM" id="MobiDB-lite"/>
    </source>
</evidence>
<proteinExistence type="predicted"/>
<accession>A0A1G7RG85</accession>
<sequence>MNPLDFERERDQATGSWERACSEPVLVERIAWDQWLVTFRDSEDTHRVRLHRDHGAYLGDCAVHPDGDDCPGFAYHDGPCAHLCAIRRADFGNLVDDKGQPVRIFDVEAVGQATADHFAEPEEQQPVADGGLRRRGGGDRV</sequence>
<reference evidence="3" key="1">
    <citation type="submission" date="2016-10" db="EMBL/GenBank/DDBJ databases">
        <authorList>
            <person name="Varghese N."/>
            <person name="Submissions S."/>
        </authorList>
    </citation>
    <scope>NUCLEOTIDE SEQUENCE [LARGE SCALE GENOMIC DNA]</scope>
    <source>
        <strain evidence="3">IBRC-M 10760</strain>
    </source>
</reference>
<keyword evidence="3" id="KW-1185">Reference proteome</keyword>
<feature type="region of interest" description="Disordered" evidence="1">
    <location>
        <begin position="117"/>
        <end position="141"/>
    </location>
</feature>
<organism evidence="2 3">
    <name type="scientific">Halorientalis regularis</name>
    <dbReference type="NCBI Taxonomy" id="660518"/>
    <lineage>
        <taxon>Archaea</taxon>
        <taxon>Methanobacteriati</taxon>
        <taxon>Methanobacteriota</taxon>
        <taxon>Stenosarchaea group</taxon>
        <taxon>Halobacteria</taxon>
        <taxon>Halobacteriales</taxon>
        <taxon>Haloarculaceae</taxon>
        <taxon>Halorientalis</taxon>
    </lineage>
</organism>
<dbReference type="RefSeq" id="WP_092694421.1">
    <property type="nucleotide sequence ID" value="NZ_FNBK01000015.1"/>
</dbReference>
<gene>
    <name evidence="2" type="ORF">SAMN05216218_11516</name>
</gene>
<evidence type="ECO:0000313" key="2">
    <source>
        <dbReference type="EMBL" id="SDG09654.1"/>
    </source>
</evidence>
<name>A0A1G7RG85_9EURY</name>
<evidence type="ECO:0000313" key="3">
    <source>
        <dbReference type="Proteomes" id="UP000199076"/>
    </source>
</evidence>
<dbReference type="Proteomes" id="UP000199076">
    <property type="component" value="Unassembled WGS sequence"/>
</dbReference>
<evidence type="ECO:0008006" key="4">
    <source>
        <dbReference type="Google" id="ProtNLM"/>
    </source>
</evidence>